<protein>
    <submittedName>
        <fullName evidence="3">Uncharacterized protein</fullName>
    </submittedName>
</protein>
<organism evidence="3 4">
    <name type="scientific">Microbacterium oleivorans</name>
    <dbReference type="NCBI Taxonomy" id="273677"/>
    <lineage>
        <taxon>Bacteria</taxon>
        <taxon>Bacillati</taxon>
        <taxon>Actinomycetota</taxon>
        <taxon>Actinomycetes</taxon>
        <taxon>Micrococcales</taxon>
        <taxon>Microbacteriaceae</taxon>
        <taxon>Microbacterium</taxon>
    </lineage>
</organism>
<evidence type="ECO:0000313" key="3">
    <source>
        <dbReference type="EMBL" id="TDL46194.1"/>
    </source>
</evidence>
<dbReference type="Proteomes" id="UP000295633">
    <property type="component" value="Unassembled WGS sequence"/>
</dbReference>
<dbReference type="Pfam" id="PF25837">
    <property type="entry name" value="Apionate_lact_N"/>
    <property type="match status" value="1"/>
</dbReference>
<reference evidence="3 4" key="1">
    <citation type="submission" date="2019-03" db="EMBL/GenBank/DDBJ databases">
        <title>Genome Sequencing and Assembly of Various Microbes Isolated from Partially Reclaimed Soil and Acid Mine Drainage (AMD) Site.</title>
        <authorList>
            <person name="Steinbock B."/>
            <person name="Bechtold R."/>
            <person name="Sevigny J.L."/>
            <person name="Thomas D."/>
            <person name="Cuthill L.R."/>
            <person name="Aveiro Johannsen E.J."/>
            <person name="Thomas K."/>
            <person name="Ghosh A."/>
        </authorList>
    </citation>
    <scope>NUCLEOTIDE SEQUENCE [LARGE SCALE GENOMIC DNA]</scope>
    <source>
        <strain evidence="3 4">F-B2</strain>
    </source>
</reference>
<dbReference type="InterPro" id="IPR058788">
    <property type="entry name" value="ApnL_N"/>
</dbReference>
<dbReference type="RefSeq" id="WP_133399216.1">
    <property type="nucleotide sequence ID" value="NZ_SMZX01000001.1"/>
</dbReference>
<sequence length="571" mass="60149">MVWHTEHPSWRSGPWSLELRGDELADIAAHGRVVLRSIRAVVRDADWNTAALVVDGVRSTDVTLTLHVRSEGLGSSFSGVVRVEARPSGMRVLLDLEAGAAFDTNRTGLVVLHPPSLAGVPVEVRHPDGTGERTAFPRAISPHQPMRDIAGVRWEVPGATVDVAFDGDVFEMEDQRNWTDASYKTYSRPLDLPFPYHVEAGERVRQSVAIEVAGEPAAAGTDDGAVLTLRDGGRFPQILLGAATAPDPAPTVAPVGDGLVVELDLGTPTWPAALARAAASAVPLDVRVILGDDADALDAAAEALRGRDVLRVAAFQPGGDARHVSDAPATAALRTALDHAGIRPPVAGGSRSHFTELNRERHRLPDDLDGILTTVTPLFHATGTEQLVESVAVQRLVATQAVGYADGTPVHIGPVSLRPRFNNVATGPQPAPTRGNLSEGYGAEFTGATDTRQSAPELAAWTVASAAALAVPGVASLAFFEEWGPRGIRASDGTDLPVASALRELAAGSGGALLWGDSPDGLVWAIGHRRGRRTTLLVANLDRAARSLFLSVDGVEDGIDLAPGTFRTIER</sequence>
<evidence type="ECO:0000313" key="4">
    <source>
        <dbReference type="Proteomes" id="UP000295633"/>
    </source>
</evidence>
<comment type="caution">
    <text evidence="3">The sequence shown here is derived from an EMBL/GenBank/DDBJ whole genome shotgun (WGS) entry which is preliminary data.</text>
</comment>
<feature type="domain" description="D-apionate lactonase N-terminal" evidence="1">
    <location>
        <begin position="7"/>
        <end position="214"/>
    </location>
</feature>
<dbReference type="EMBL" id="SMZX01000001">
    <property type="protein sequence ID" value="TDL46194.1"/>
    <property type="molecule type" value="Genomic_DNA"/>
</dbReference>
<name>A0A4R5YL40_9MICO</name>
<gene>
    <name evidence="3" type="ORF">E2R54_07145</name>
</gene>
<dbReference type="Pfam" id="PF25838">
    <property type="entry name" value="Apionate_lact_M"/>
    <property type="match status" value="1"/>
</dbReference>
<feature type="domain" description="D-apionate lactonase TIM barrel" evidence="2">
    <location>
        <begin position="259"/>
        <end position="510"/>
    </location>
</feature>
<evidence type="ECO:0000259" key="1">
    <source>
        <dbReference type="Pfam" id="PF25837"/>
    </source>
</evidence>
<proteinExistence type="predicted"/>
<accession>A0A4R5YL40</accession>
<dbReference type="AlphaFoldDB" id="A0A4R5YL40"/>
<evidence type="ECO:0000259" key="2">
    <source>
        <dbReference type="Pfam" id="PF25838"/>
    </source>
</evidence>
<dbReference type="InterPro" id="IPR058787">
    <property type="entry name" value="ApnL_M"/>
</dbReference>